<feature type="domain" description="Competence protein CoiA-like N-terminal" evidence="1">
    <location>
        <begin position="30"/>
        <end position="59"/>
    </location>
</feature>
<dbReference type="Proteomes" id="UP000004814">
    <property type="component" value="Unassembled WGS sequence"/>
</dbReference>
<organism evidence="2 3">
    <name type="scientific">Burkholderia ambifaria MEX-5</name>
    <dbReference type="NCBI Taxonomy" id="396597"/>
    <lineage>
        <taxon>Bacteria</taxon>
        <taxon>Pseudomonadati</taxon>
        <taxon>Pseudomonadota</taxon>
        <taxon>Betaproteobacteria</taxon>
        <taxon>Burkholderiales</taxon>
        <taxon>Burkholderiaceae</taxon>
        <taxon>Burkholderia</taxon>
        <taxon>Burkholderia cepacia complex</taxon>
    </lineage>
</organism>
<comment type="caution">
    <text evidence="2">The sequence shown here is derived from an EMBL/GenBank/DDBJ whole genome shotgun (WGS) entry which is preliminary data.</text>
</comment>
<dbReference type="EMBL" id="ABLK01000038">
    <property type="protein sequence ID" value="EDT42478.1"/>
    <property type="molecule type" value="Genomic_DNA"/>
</dbReference>
<sequence>MHHPIAFALDRQDRLVDVHSVPQGLACGCVCPGCGGRLLAKQGQIRAWYFSHASGAECVSGAETALHLAAKQLILDHRSVVLPPLVANFRRHHPRFGLFERSKTADLPEKVWRLSEARAESRVGKYIADIAGHLSDGTAVVIEVKVRHKVEPEKSAYLNASRVPCIEIDLLPLLEESLTLQQLAQHVLKCETNRRWVSNSTCAALEAQLLAEYHAWAAGKSRETSDIPRRQYEVKTQPPTKADEANARYQALPDEMKRLELRTVLGLADGARWPRHLQVPVREGAQAIPYPIDVWQGETFVRFIYDPIGGREEKKRFSLSQVYDWVSGRFGTSELGKHQVSAALRLFLGYLAKCGFLERHGDAFTVLHGALWPPSRPESPTYPVTPSTPALAASKLAPVDVRRSWTWRERWPFKDVALERATEAAVRYTGAKFNAQLFVEMLYGMSTEPSEAAVETLVTRCGGIVSTTFDLLKDIGVVEESWRMLRGGAEPPWRCP</sequence>
<dbReference type="AlphaFoldDB" id="B1T1V1"/>
<evidence type="ECO:0000313" key="3">
    <source>
        <dbReference type="Proteomes" id="UP000004814"/>
    </source>
</evidence>
<gene>
    <name evidence="2" type="ORF">BamMEX5DRAFT_1767</name>
</gene>
<name>B1T1V1_9BURK</name>
<proteinExistence type="predicted"/>
<reference evidence="2 3" key="1">
    <citation type="submission" date="2008-03" db="EMBL/GenBank/DDBJ databases">
        <title>Sequencing of the draft genome and assembly of Burkholderia ambifaria MEX-5.</title>
        <authorList>
            <consortium name="US DOE Joint Genome Institute (JGI-PGF)"/>
            <person name="Copeland A."/>
            <person name="Lucas S."/>
            <person name="Lapidus A."/>
            <person name="Glavina del Rio T."/>
            <person name="Dalin E."/>
            <person name="Tice H."/>
            <person name="Bruce D."/>
            <person name="Goodwin L."/>
            <person name="Pitluck S."/>
            <person name="Larimer F."/>
            <person name="Land M.L."/>
            <person name="Hauser L."/>
            <person name="Tiedje J."/>
            <person name="Richardson P."/>
        </authorList>
    </citation>
    <scope>NUCLEOTIDE SEQUENCE [LARGE SCALE GENOMIC DNA]</scope>
    <source>
        <strain evidence="2 3">MEX-5</strain>
    </source>
</reference>
<protein>
    <recommendedName>
        <fullName evidence="1">Competence protein CoiA-like N-terminal domain-containing protein</fullName>
    </recommendedName>
</protein>
<dbReference type="InterPro" id="IPR057253">
    <property type="entry name" value="CoiA-like_N"/>
</dbReference>
<dbReference type="Pfam" id="PF25164">
    <property type="entry name" value="CoiA_N"/>
    <property type="match status" value="1"/>
</dbReference>
<evidence type="ECO:0000259" key="1">
    <source>
        <dbReference type="Pfam" id="PF25164"/>
    </source>
</evidence>
<dbReference type="PATRIC" id="fig|396597.7.peg.6506"/>
<evidence type="ECO:0000313" key="2">
    <source>
        <dbReference type="EMBL" id="EDT42478.1"/>
    </source>
</evidence>
<accession>B1T1V1</accession>